<comment type="caution">
    <text evidence="3">The sequence shown here is derived from an EMBL/GenBank/DDBJ whole genome shotgun (WGS) entry which is preliminary data.</text>
</comment>
<dbReference type="InterPro" id="IPR012337">
    <property type="entry name" value="RNaseH-like_sf"/>
</dbReference>
<dbReference type="EMBL" id="CAJNYD010000181">
    <property type="protein sequence ID" value="CAF3226110.1"/>
    <property type="molecule type" value="Genomic_DNA"/>
</dbReference>
<reference evidence="3" key="1">
    <citation type="submission" date="2021-02" db="EMBL/GenBank/DDBJ databases">
        <authorList>
            <person name="Nowell W R."/>
        </authorList>
    </citation>
    <scope>NUCLEOTIDE SEQUENCE</scope>
</reference>
<proteinExistence type="predicted"/>
<dbReference type="Gene3D" id="3.30.420.10">
    <property type="entry name" value="Ribonuclease H-like superfamily/Ribonuclease H"/>
    <property type="match status" value="1"/>
</dbReference>
<dbReference type="Pfam" id="PF00665">
    <property type="entry name" value="rve"/>
    <property type="match status" value="1"/>
</dbReference>
<feature type="domain" description="Integrase catalytic" evidence="1">
    <location>
        <begin position="64"/>
        <end position="176"/>
    </location>
</feature>
<dbReference type="InterPro" id="IPR050900">
    <property type="entry name" value="Transposase_IS3/IS150/IS904"/>
</dbReference>
<dbReference type="SUPFAM" id="SSF53098">
    <property type="entry name" value="Ribonuclease H-like"/>
    <property type="match status" value="1"/>
</dbReference>
<gene>
    <name evidence="3" type="ORF">HFQ381_LOCUS29829</name>
    <name evidence="2" type="ORF">LUA448_LOCUS3499</name>
</gene>
<accession>A0A820XD32</accession>
<dbReference type="PANTHER" id="PTHR46889">
    <property type="entry name" value="TRANSPOSASE INSF FOR INSERTION SEQUENCE IS3B-RELATED"/>
    <property type="match status" value="1"/>
</dbReference>
<dbReference type="InterPro" id="IPR036397">
    <property type="entry name" value="RNaseH_sf"/>
</dbReference>
<evidence type="ECO:0000259" key="1">
    <source>
        <dbReference type="PROSITE" id="PS50994"/>
    </source>
</evidence>
<dbReference type="GO" id="GO:0003676">
    <property type="term" value="F:nucleic acid binding"/>
    <property type="evidence" value="ECO:0007669"/>
    <property type="project" value="InterPro"/>
</dbReference>
<dbReference type="EMBL" id="CAJOBO010004905">
    <property type="protein sequence ID" value="CAF4532746.1"/>
    <property type="molecule type" value="Genomic_DNA"/>
</dbReference>
<dbReference type="Proteomes" id="UP000663851">
    <property type="component" value="Unassembled WGS sequence"/>
</dbReference>
<name>A0A820XD32_9BILA</name>
<evidence type="ECO:0000313" key="2">
    <source>
        <dbReference type="EMBL" id="CAF3226110.1"/>
    </source>
</evidence>
<evidence type="ECO:0000313" key="3">
    <source>
        <dbReference type="EMBL" id="CAF4532746.1"/>
    </source>
</evidence>
<feature type="non-terminal residue" evidence="3">
    <location>
        <position position="176"/>
    </location>
</feature>
<evidence type="ECO:0000313" key="4">
    <source>
        <dbReference type="Proteomes" id="UP000663851"/>
    </source>
</evidence>
<dbReference type="Proteomes" id="UP000663833">
    <property type="component" value="Unassembled WGS sequence"/>
</dbReference>
<sequence length="176" mass="20190">MVATIRRELPKIGTPKLHHMIKEPLKKQGIKLGRDSLHKLLLNNGLIVKNKKRYVITTDSNHWMKKYPNLIKNLVVTEAEQLWVSDITYIVVEDDFCFLSLITDAYSKQIMGYCLYPTLEAIGTIKALEMALSQRMKTHTNLIHHSDRGTQYCCNAYVSILKEENIAISMTEKGDP</sequence>
<organism evidence="3 4">
    <name type="scientific">Rotaria socialis</name>
    <dbReference type="NCBI Taxonomy" id="392032"/>
    <lineage>
        <taxon>Eukaryota</taxon>
        <taxon>Metazoa</taxon>
        <taxon>Spiralia</taxon>
        <taxon>Gnathifera</taxon>
        <taxon>Rotifera</taxon>
        <taxon>Eurotatoria</taxon>
        <taxon>Bdelloidea</taxon>
        <taxon>Philodinida</taxon>
        <taxon>Philodinidae</taxon>
        <taxon>Rotaria</taxon>
    </lineage>
</organism>
<dbReference type="GO" id="GO:0015074">
    <property type="term" value="P:DNA integration"/>
    <property type="evidence" value="ECO:0007669"/>
    <property type="project" value="InterPro"/>
</dbReference>
<dbReference type="InterPro" id="IPR001584">
    <property type="entry name" value="Integrase_cat-core"/>
</dbReference>
<protein>
    <recommendedName>
        <fullName evidence="1">Integrase catalytic domain-containing protein</fullName>
    </recommendedName>
</protein>
<dbReference type="PROSITE" id="PS50994">
    <property type="entry name" value="INTEGRASE"/>
    <property type="match status" value="1"/>
</dbReference>
<dbReference type="AlphaFoldDB" id="A0A820XD32"/>